<evidence type="ECO:0000313" key="3">
    <source>
        <dbReference type="Proteomes" id="UP000250079"/>
    </source>
</evidence>
<sequence>MQSIYRFATVAFLSLTLASCASVSSSVPTAESGSSYAGKVLVTQSELPEGTSHTVLGTVKANARAGYGNVERLYPLLADEARALGANAVVGVEGGRMMSMWSWAAPTANGTAVRIDNESALSALPGDSL</sequence>
<evidence type="ECO:0008006" key="4">
    <source>
        <dbReference type="Google" id="ProtNLM"/>
    </source>
</evidence>
<feature type="chain" id="PRO_5016247113" description="Lipoprotein" evidence="1">
    <location>
        <begin position="22"/>
        <end position="129"/>
    </location>
</feature>
<feature type="signal peptide" evidence="1">
    <location>
        <begin position="1"/>
        <end position="21"/>
    </location>
</feature>
<reference evidence="2 3" key="1">
    <citation type="submission" date="2016-12" db="EMBL/GenBank/DDBJ databases">
        <authorList>
            <person name="Song W.-J."/>
            <person name="Kurnit D.M."/>
        </authorList>
    </citation>
    <scope>NUCLEOTIDE SEQUENCE [LARGE SCALE GENOMIC DNA]</scope>
    <source>
        <strain evidence="2 3">IMCC3135</strain>
    </source>
</reference>
<protein>
    <recommendedName>
        <fullName evidence="4">Lipoprotein</fullName>
    </recommendedName>
</protein>
<dbReference type="AlphaFoldDB" id="A0A2Z2NPW3"/>
<dbReference type="Gene3D" id="3.30.110.70">
    <property type="entry name" value="Hypothetical protein apc22750. Chain B"/>
    <property type="match status" value="1"/>
</dbReference>
<dbReference type="Proteomes" id="UP000250079">
    <property type="component" value="Chromosome"/>
</dbReference>
<organism evidence="2 3">
    <name type="scientific">Granulosicoccus antarcticus IMCC3135</name>
    <dbReference type="NCBI Taxonomy" id="1192854"/>
    <lineage>
        <taxon>Bacteria</taxon>
        <taxon>Pseudomonadati</taxon>
        <taxon>Pseudomonadota</taxon>
        <taxon>Gammaproteobacteria</taxon>
        <taxon>Chromatiales</taxon>
        <taxon>Granulosicoccaceae</taxon>
        <taxon>Granulosicoccus</taxon>
    </lineage>
</organism>
<dbReference type="EMBL" id="CP018632">
    <property type="protein sequence ID" value="ASJ71971.1"/>
    <property type="molecule type" value="Genomic_DNA"/>
</dbReference>
<name>A0A2Z2NPW3_9GAMM</name>
<accession>A0A2Z2NPW3</accession>
<evidence type="ECO:0000313" key="2">
    <source>
        <dbReference type="EMBL" id="ASJ71971.1"/>
    </source>
</evidence>
<dbReference type="SUPFAM" id="SSF117782">
    <property type="entry name" value="YbjQ-like"/>
    <property type="match status" value="1"/>
</dbReference>
<evidence type="ECO:0000256" key="1">
    <source>
        <dbReference type="SAM" id="SignalP"/>
    </source>
</evidence>
<dbReference type="OrthoDB" id="5819337at2"/>
<keyword evidence="1" id="KW-0732">Signal</keyword>
<keyword evidence="3" id="KW-1185">Reference proteome</keyword>
<gene>
    <name evidence="2" type="ORF">IMCC3135_09370</name>
</gene>
<dbReference type="InterPro" id="IPR035439">
    <property type="entry name" value="UPF0145_dom_sf"/>
</dbReference>
<proteinExistence type="predicted"/>
<dbReference type="RefSeq" id="WP_088917339.1">
    <property type="nucleotide sequence ID" value="NZ_CP018632.1"/>
</dbReference>
<dbReference type="KEGG" id="gai:IMCC3135_09370"/>
<dbReference type="PROSITE" id="PS51257">
    <property type="entry name" value="PROKAR_LIPOPROTEIN"/>
    <property type="match status" value="1"/>
</dbReference>